<proteinExistence type="predicted"/>
<name>A0A127PH23_9BURK</name>
<dbReference type="PATRIC" id="fig|158899.10.peg.4069"/>
<evidence type="ECO:0000313" key="1">
    <source>
        <dbReference type="EMBL" id="AMO96711.1"/>
    </source>
</evidence>
<dbReference type="EMBL" id="CP013232">
    <property type="protein sequence ID" value="AMO96711.1"/>
    <property type="molecule type" value="Genomic_DNA"/>
</dbReference>
<gene>
    <name evidence="1" type="ORF">CFter6_4105</name>
</gene>
<evidence type="ECO:0000313" key="2">
    <source>
        <dbReference type="Proteomes" id="UP000072421"/>
    </source>
</evidence>
<reference evidence="1 2" key="1">
    <citation type="submission" date="2015-11" db="EMBL/GenBank/DDBJ databases">
        <title>Exploring the genomic traits of fungus-feeding bacterial genus Collimonas.</title>
        <authorList>
            <person name="Song C."/>
            <person name="Schmidt R."/>
            <person name="de Jager V."/>
            <person name="Krzyzanowska D."/>
            <person name="Jongedijk E."/>
            <person name="Cankar K."/>
            <person name="Beekwilder J."/>
            <person name="van Veen A."/>
            <person name="de Boer W."/>
            <person name="van Veen J.A."/>
            <person name="Garbeva P."/>
        </authorList>
    </citation>
    <scope>NUCLEOTIDE SEQUENCE [LARGE SCALE GENOMIC DNA]</scope>
    <source>
        <strain evidence="1 2">Ter6</strain>
    </source>
</reference>
<dbReference type="AlphaFoldDB" id="A0A127PH23"/>
<protein>
    <submittedName>
        <fullName evidence="1">Uncharacterized protein</fullName>
    </submittedName>
</protein>
<organism evidence="1">
    <name type="scientific">Collimonas fungivorans</name>
    <dbReference type="NCBI Taxonomy" id="158899"/>
    <lineage>
        <taxon>Bacteria</taxon>
        <taxon>Pseudomonadati</taxon>
        <taxon>Pseudomonadota</taxon>
        <taxon>Betaproteobacteria</taxon>
        <taxon>Burkholderiales</taxon>
        <taxon>Oxalobacteraceae</taxon>
        <taxon>Collimonas</taxon>
    </lineage>
</organism>
<dbReference type="Proteomes" id="UP000072421">
    <property type="component" value="Chromosome"/>
</dbReference>
<sequence length="65" mass="7790">MFSEKNNFPEYPMRGEVRPSYEIFLNRFFSYEPCQIIVQNILVSRNQIQHDAKSKNLTYGKQKLC</sequence>
<accession>A0A127PH23</accession>